<dbReference type="InterPro" id="IPR003772">
    <property type="entry name" value="YceD"/>
</dbReference>
<dbReference type="RefSeq" id="WP_210581124.1">
    <property type="nucleotide sequence ID" value="NZ_LK995527.1"/>
</dbReference>
<dbReference type="EMBL" id="LK995527">
    <property type="protein sequence ID" value="CED91964.1"/>
    <property type="molecule type" value="Genomic_DNA"/>
</dbReference>
<dbReference type="Pfam" id="PF02620">
    <property type="entry name" value="YceD"/>
    <property type="match status" value="1"/>
</dbReference>
<dbReference type="PANTHER" id="PTHR34374:SF1">
    <property type="entry name" value="LARGE RIBOSOMAL RNA SUBUNIT ACCUMULATION PROTEIN YCED HOMOLOG 1, CHLOROPLASTIC"/>
    <property type="match status" value="1"/>
</dbReference>
<evidence type="ECO:0000313" key="2">
    <source>
        <dbReference type="EMBL" id="CED91964.1"/>
    </source>
</evidence>
<name>A0A1L7RRF7_9ACTO</name>
<evidence type="ECO:0000256" key="1">
    <source>
        <dbReference type="SAM" id="MobiDB-lite"/>
    </source>
</evidence>
<sequence length="204" mass="21668">MAPTAGLVVDIIDLPQQVGSIKNIHLETPAPADLGAEMIGAREGSPLVLDAELTSLDNGILVRGHADVHLAGQCVRCLRDLEDDTTISFDELYFTPEAARAQAAEGDEEADELFILGDSTLDLEPALRDALVLALPFQPLCREDCAGLCPQCGERLDDLPADHHHEQLDPRWSALASLLPDGADTDAADSEAPGSAVDDEGAQR</sequence>
<dbReference type="PANTHER" id="PTHR34374">
    <property type="entry name" value="LARGE RIBOSOMAL RNA SUBUNIT ACCUMULATION PROTEIN YCED HOMOLOG 1, CHLOROPLASTIC"/>
    <property type="match status" value="1"/>
</dbReference>
<gene>
    <name evidence="2" type="ORF">AAM4_2132</name>
</gene>
<proteinExistence type="predicted"/>
<feature type="region of interest" description="Disordered" evidence="1">
    <location>
        <begin position="177"/>
        <end position="204"/>
    </location>
</feature>
<reference evidence="2" key="1">
    <citation type="submission" date="2014-07" db="EMBL/GenBank/DDBJ databases">
        <authorList>
            <person name="Zhang J.E."/>
            <person name="Yang H."/>
            <person name="Guo J."/>
            <person name="Deng Z."/>
            <person name="Luo H."/>
            <person name="Luo M."/>
            <person name="Zhao B."/>
        </authorList>
    </citation>
    <scope>NUCLEOTIDE SEQUENCE</scope>
    <source>
        <strain evidence="2">AM4</strain>
    </source>
</reference>
<protein>
    <submittedName>
        <fullName evidence="2">Metal-binding protein</fullName>
    </submittedName>
</protein>
<dbReference type="AlphaFoldDB" id="A0A1L7RRF7"/>
<organism evidence="2">
    <name type="scientific">Actinomyces succiniciruminis</name>
    <dbReference type="NCBI Taxonomy" id="1522002"/>
    <lineage>
        <taxon>Bacteria</taxon>
        <taxon>Bacillati</taxon>
        <taxon>Actinomycetota</taxon>
        <taxon>Actinomycetes</taxon>
        <taxon>Actinomycetales</taxon>
        <taxon>Actinomycetaceae</taxon>
        <taxon>Actinomyces</taxon>
    </lineage>
</organism>
<accession>A0A1L7RRF7</accession>